<evidence type="ECO:0000313" key="1">
    <source>
        <dbReference type="EMBL" id="KAK9701965.1"/>
    </source>
</evidence>
<evidence type="ECO:0000313" key="2">
    <source>
        <dbReference type="Proteomes" id="UP001458880"/>
    </source>
</evidence>
<name>A0AAW1JEZ3_POPJA</name>
<dbReference type="AlphaFoldDB" id="A0AAW1JEZ3"/>
<dbReference type="Proteomes" id="UP001458880">
    <property type="component" value="Unassembled WGS sequence"/>
</dbReference>
<keyword evidence="2" id="KW-1185">Reference proteome</keyword>
<proteinExistence type="predicted"/>
<reference evidence="1 2" key="1">
    <citation type="journal article" date="2024" name="BMC Genomics">
        <title>De novo assembly and annotation of Popillia japonica's genome with initial clues to its potential as an invasive pest.</title>
        <authorList>
            <person name="Cucini C."/>
            <person name="Boschi S."/>
            <person name="Funari R."/>
            <person name="Cardaioli E."/>
            <person name="Iannotti N."/>
            <person name="Marturano G."/>
            <person name="Paoli F."/>
            <person name="Bruttini M."/>
            <person name="Carapelli A."/>
            <person name="Frati F."/>
            <person name="Nardi F."/>
        </authorList>
    </citation>
    <scope>NUCLEOTIDE SEQUENCE [LARGE SCALE GENOMIC DNA]</scope>
    <source>
        <strain evidence="1">DMR45628</strain>
    </source>
</reference>
<dbReference type="EMBL" id="JASPKY010000403">
    <property type="protein sequence ID" value="KAK9701965.1"/>
    <property type="molecule type" value="Genomic_DNA"/>
</dbReference>
<gene>
    <name evidence="1" type="ORF">QE152_g30252</name>
</gene>
<comment type="caution">
    <text evidence="1">The sequence shown here is derived from an EMBL/GenBank/DDBJ whole genome shotgun (WGS) entry which is preliminary data.</text>
</comment>
<sequence>MRARTRKNITVHGDRVWVKRRLLGLWTDRRRGLGRLWWGSGVLTEMKRTTPAITRRIAFYSDRRHRTTE</sequence>
<accession>A0AAW1JEZ3</accession>
<organism evidence="1 2">
    <name type="scientific">Popillia japonica</name>
    <name type="common">Japanese beetle</name>
    <dbReference type="NCBI Taxonomy" id="7064"/>
    <lineage>
        <taxon>Eukaryota</taxon>
        <taxon>Metazoa</taxon>
        <taxon>Ecdysozoa</taxon>
        <taxon>Arthropoda</taxon>
        <taxon>Hexapoda</taxon>
        <taxon>Insecta</taxon>
        <taxon>Pterygota</taxon>
        <taxon>Neoptera</taxon>
        <taxon>Endopterygota</taxon>
        <taxon>Coleoptera</taxon>
        <taxon>Polyphaga</taxon>
        <taxon>Scarabaeiformia</taxon>
        <taxon>Scarabaeidae</taxon>
        <taxon>Rutelinae</taxon>
        <taxon>Popillia</taxon>
    </lineage>
</organism>
<protein>
    <submittedName>
        <fullName evidence="1">Uncharacterized protein</fullName>
    </submittedName>
</protein>